<dbReference type="KEGG" id="nas:GCU68_18520"/>
<keyword evidence="3" id="KW-1185">Reference proteome</keyword>
<keyword evidence="1" id="KW-1133">Transmembrane helix</keyword>
<evidence type="ECO:0000313" key="3">
    <source>
        <dbReference type="Proteomes" id="UP000326170"/>
    </source>
</evidence>
<evidence type="ECO:0000256" key="1">
    <source>
        <dbReference type="SAM" id="Phobius"/>
    </source>
</evidence>
<reference evidence="2 3" key="1">
    <citation type="journal article" date="2007" name="Int. J. Syst. Evol. Microbiol.">
        <title>Natronorubrum sulfidifaciens sp. nov., an extremely haloalkaliphilic archaeon isolated from Aiding salt lake in Xin-Jiang, China.</title>
        <authorList>
            <person name="Cui H.L."/>
            <person name="Tohty D."/>
            <person name="Liu H.C."/>
            <person name="Liu S.J."/>
            <person name="Oren A."/>
            <person name="Zhou P.J."/>
        </authorList>
    </citation>
    <scope>NUCLEOTIDE SEQUENCE [LARGE SCALE GENOMIC DNA]</scope>
    <source>
        <strain evidence="2 3">7-3</strain>
        <plasmid evidence="2">unnamed1</plasmid>
    </source>
</reference>
<keyword evidence="2" id="KW-0614">Plasmid</keyword>
<feature type="transmembrane region" description="Helical" evidence="1">
    <location>
        <begin position="6"/>
        <end position="27"/>
    </location>
</feature>
<feature type="transmembrane region" description="Helical" evidence="1">
    <location>
        <begin position="66"/>
        <end position="86"/>
    </location>
</feature>
<name>A0A5P9P947_9EURY</name>
<protein>
    <submittedName>
        <fullName evidence="2">Uncharacterized protein</fullName>
    </submittedName>
</protein>
<accession>A0A5P9P947</accession>
<dbReference type="RefSeq" id="WP_152944027.1">
    <property type="nucleotide sequence ID" value="NZ_CP045489.1"/>
</dbReference>
<dbReference type="AlphaFoldDB" id="A0A5P9P947"/>
<gene>
    <name evidence="2" type="ORF">GCU68_18520</name>
</gene>
<geneLocation type="plasmid" evidence="2 3">
    <name>unnamed1</name>
</geneLocation>
<organism evidence="2 3">
    <name type="scientific">Natronorubrum aibiense</name>
    <dbReference type="NCBI Taxonomy" id="348826"/>
    <lineage>
        <taxon>Archaea</taxon>
        <taxon>Methanobacteriati</taxon>
        <taxon>Methanobacteriota</taxon>
        <taxon>Stenosarchaea group</taxon>
        <taxon>Halobacteria</taxon>
        <taxon>Halobacteriales</taxon>
        <taxon>Natrialbaceae</taxon>
        <taxon>Natronorubrum</taxon>
    </lineage>
</organism>
<proteinExistence type="predicted"/>
<dbReference type="Proteomes" id="UP000326170">
    <property type="component" value="Plasmid unnamed1"/>
</dbReference>
<keyword evidence="1" id="KW-0472">Membrane</keyword>
<dbReference type="EMBL" id="CP045489">
    <property type="protein sequence ID" value="QFU84517.1"/>
    <property type="molecule type" value="Genomic_DNA"/>
</dbReference>
<dbReference type="GeneID" id="42303054"/>
<sequence length="87" mass="8979">MQRPTLYHLSMGTAGLSLGLVGSRTILIEGTTLGAGLMVLGGGGILLSSLFALSGQSSSEFEPGNFVWIAVVAAIFSVLGMILTFFQ</sequence>
<keyword evidence="1" id="KW-0812">Transmembrane</keyword>
<dbReference type="OrthoDB" id="350814at2157"/>
<evidence type="ECO:0000313" key="2">
    <source>
        <dbReference type="EMBL" id="QFU84517.1"/>
    </source>
</evidence>
<feature type="transmembrane region" description="Helical" evidence="1">
    <location>
        <begin position="34"/>
        <end position="54"/>
    </location>
</feature>